<protein>
    <submittedName>
        <fullName evidence="2">Uncharacterized protein</fullName>
    </submittedName>
</protein>
<keyword evidence="1" id="KW-0812">Transmembrane</keyword>
<keyword evidence="1" id="KW-0472">Membrane</keyword>
<name>A0A2S2QFJ9_9HEMI</name>
<proteinExistence type="predicted"/>
<reference evidence="2" key="1">
    <citation type="submission" date="2018-04" db="EMBL/GenBank/DDBJ databases">
        <title>Transcriptome assembly of Sipha flava.</title>
        <authorList>
            <person name="Scully E.D."/>
            <person name="Geib S.M."/>
            <person name="Palmer N.A."/>
            <person name="Koch K."/>
            <person name="Bradshaw J."/>
            <person name="Heng-Moss T."/>
            <person name="Sarath G."/>
        </authorList>
    </citation>
    <scope>NUCLEOTIDE SEQUENCE</scope>
</reference>
<dbReference type="EMBL" id="GGMS01007087">
    <property type="protein sequence ID" value="MBY76290.1"/>
    <property type="molecule type" value="Transcribed_RNA"/>
</dbReference>
<evidence type="ECO:0000313" key="2">
    <source>
        <dbReference type="EMBL" id="MBY76290.1"/>
    </source>
</evidence>
<gene>
    <name evidence="2" type="ORF">g.81488</name>
</gene>
<evidence type="ECO:0000256" key="1">
    <source>
        <dbReference type="SAM" id="Phobius"/>
    </source>
</evidence>
<feature type="transmembrane region" description="Helical" evidence="1">
    <location>
        <begin position="183"/>
        <end position="204"/>
    </location>
</feature>
<accession>A0A2S2QFJ9</accession>
<keyword evidence="1" id="KW-1133">Transmembrane helix</keyword>
<sequence length="205" mass="22804">MDQCNHEAYECEPQENENASLLCRVRDACREVRSWSDRSAVRAWTPYDVPTDGLLAELCSATEQEQESGGRSGSFADVLVYVAQRARLVMVHIALLAVFAIGALVIPVRSTAFLVNRLGAVRRVHAALRCHPSDDRSREHLSVVNYMWLEFAVHVAVVLIINTLVVFVVYAPVYHVLYRVLNAILLLLGNVLVSIKYGMIAAALL</sequence>
<feature type="transmembrane region" description="Helical" evidence="1">
    <location>
        <begin position="88"/>
        <end position="108"/>
    </location>
</feature>
<organism evidence="2">
    <name type="scientific">Sipha flava</name>
    <name type="common">yellow sugarcane aphid</name>
    <dbReference type="NCBI Taxonomy" id="143950"/>
    <lineage>
        <taxon>Eukaryota</taxon>
        <taxon>Metazoa</taxon>
        <taxon>Ecdysozoa</taxon>
        <taxon>Arthropoda</taxon>
        <taxon>Hexapoda</taxon>
        <taxon>Insecta</taxon>
        <taxon>Pterygota</taxon>
        <taxon>Neoptera</taxon>
        <taxon>Paraneoptera</taxon>
        <taxon>Hemiptera</taxon>
        <taxon>Sternorrhyncha</taxon>
        <taxon>Aphidomorpha</taxon>
        <taxon>Aphidoidea</taxon>
        <taxon>Aphididae</taxon>
        <taxon>Sipha</taxon>
    </lineage>
</organism>
<feature type="transmembrane region" description="Helical" evidence="1">
    <location>
        <begin position="151"/>
        <end position="171"/>
    </location>
</feature>
<dbReference type="AlphaFoldDB" id="A0A2S2QFJ9"/>